<dbReference type="GO" id="GO:0003676">
    <property type="term" value="F:nucleic acid binding"/>
    <property type="evidence" value="ECO:0007669"/>
    <property type="project" value="InterPro"/>
</dbReference>
<organism evidence="3 4">
    <name type="scientific">Streblomastix strix</name>
    <dbReference type="NCBI Taxonomy" id="222440"/>
    <lineage>
        <taxon>Eukaryota</taxon>
        <taxon>Metamonada</taxon>
        <taxon>Preaxostyla</taxon>
        <taxon>Oxymonadida</taxon>
        <taxon>Streblomastigidae</taxon>
        <taxon>Streblomastix</taxon>
    </lineage>
</organism>
<dbReference type="PROSITE" id="PS50878">
    <property type="entry name" value="RT_POL"/>
    <property type="match status" value="1"/>
</dbReference>
<dbReference type="PANTHER" id="PTHR33050:SF7">
    <property type="entry name" value="RIBONUCLEASE H"/>
    <property type="match status" value="1"/>
</dbReference>
<sequence>MKFRGTEEEAKEQKTILEEELKVNIVTSIRNEQIKWHNPTFMIKKVNGKWRKILDAKTLNKQIADFHFKMYESNEVEQTIRFGDWGTQLDLSLAFHHLIVQTESQPYLAFEFQNNYYTYRAIPFGTKHSPIYLATAMEQIMQQIRLKTEIRIINYVDDILLLHQNKEYLKNMTQKERDRTESNSNISRMGMESNKCNSQNETEEAFTSPTRFIQYEKMDIDGDRDNKASFFLNIKDHQKAQAARLRGWNTTMIMNKTAIPDINWWVTKLRKNIPAQLIYIPLQMTMTTDAAPSRWGSTLEKELEMIAMAHGTWNKRQTKLTSNNREIKAITQGLRKFTKTLKNSRVQSLVIRSDKNTTVFDIRKWRASILLINEIKQIHQTIEKLGIQIQITHLPGIKNEIAEAISRLQRAGEYKLKEKIFQQTCLQMNLNPTIDLFSQHFNNLLPRFMLTIRGHGEIAIDALNQTWKMELPWIHPPIPLIPAVLKKIREEQIEAMIITPLWPGQIWNTELVNENAQSLMLGRSNEILEPGTSLIMKNLKLPPGKIRSFLMDRRPGREEDSRVRFREYQTYPREQQT</sequence>
<feature type="region of interest" description="Disordered" evidence="1">
    <location>
        <begin position="173"/>
        <end position="203"/>
    </location>
</feature>
<gene>
    <name evidence="3" type="ORF">EZS28_017374</name>
</gene>
<evidence type="ECO:0000256" key="1">
    <source>
        <dbReference type="SAM" id="MobiDB-lite"/>
    </source>
</evidence>
<comment type="caution">
    <text evidence="3">The sequence shown here is derived from an EMBL/GenBank/DDBJ whole genome shotgun (WGS) entry which is preliminary data.</text>
</comment>
<dbReference type="Gene3D" id="3.30.420.10">
    <property type="entry name" value="Ribonuclease H-like superfamily/Ribonuclease H"/>
    <property type="match status" value="1"/>
</dbReference>
<keyword evidence="3" id="KW-0695">RNA-directed DNA polymerase</keyword>
<dbReference type="InterPro" id="IPR043128">
    <property type="entry name" value="Rev_trsase/Diguanyl_cyclase"/>
</dbReference>
<feature type="compositionally biased region" description="Polar residues" evidence="1">
    <location>
        <begin position="194"/>
        <end position="203"/>
    </location>
</feature>
<dbReference type="GO" id="GO:0003964">
    <property type="term" value="F:RNA-directed DNA polymerase activity"/>
    <property type="evidence" value="ECO:0007669"/>
    <property type="project" value="UniProtKB-KW"/>
</dbReference>
<dbReference type="InterPro" id="IPR000477">
    <property type="entry name" value="RT_dom"/>
</dbReference>
<accession>A0A5J4VWT1</accession>
<dbReference type="CDD" id="cd09275">
    <property type="entry name" value="RNase_HI_RT_DIRS1"/>
    <property type="match status" value="1"/>
</dbReference>
<evidence type="ECO:0000313" key="3">
    <source>
        <dbReference type="EMBL" id="KAA6387097.1"/>
    </source>
</evidence>
<evidence type="ECO:0000259" key="2">
    <source>
        <dbReference type="PROSITE" id="PS50878"/>
    </source>
</evidence>
<feature type="compositionally biased region" description="Basic and acidic residues" evidence="1">
    <location>
        <begin position="557"/>
        <end position="567"/>
    </location>
</feature>
<name>A0A5J4VWT1_9EUKA</name>
<dbReference type="InterPro" id="IPR036397">
    <property type="entry name" value="RNaseH_sf"/>
</dbReference>
<protein>
    <submittedName>
        <fullName evidence="3">Putative reverse transcriptase</fullName>
    </submittedName>
</protein>
<dbReference type="AlphaFoldDB" id="A0A5J4VWT1"/>
<dbReference type="OrthoDB" id="6356350at2759"/>
<keyword evidence="3" id="KW-0548">Nucleotidyltransferase</keyword>
<dbReference type="Gene3D" id="3.10.10.10">
    <property type="entry name" value="HIV Type 1 Reverse Transcriptase, subunit A, domain 1"/>
    <property type="match status" value="1"/>
</dbReference>
<dbReference type="Gene3D" id="3.30.70.270">
    <property type="match status" value="1"/>
</dbReference>
<dbReference type="SUPFAM" id="SSF56672">
    <property type="entry name" value="DNA/RNA polymerases"/>
    <property type="match status" value="1"/>
</dbReference>
<dbReference type="Pfam" id="PF00078">
    <property type="entry name" value="RVT_1"/>
    <property type="match status" value="1"/>
</dbReference>
<reference evidence="3 4" key="1">
    <citation type="submission" date="2019-03" db="EMBL/GenBank/DDBJ databases">
        <title>Single cell metagenomics reveals metabolic interactions within the superorganism composed of flagellate Streblomastix strix and complex community of Bacteroidetes bacteria on its surface.</title>
        <authorList>
            <person name="Treitli S.C."/>
            <person name="Kolisko M."/>
            <person name="Husnik F."/>
            <person name="Keeling P."/>
            <person name="Hampl V."/>
        </authorList>
    </citation>
    <scope>NUCLEOTIDE SEQUENCE [LARGE SCALE GENOMIC DNA]</scope>
    <source>
        <strain evidence="3">ST1C</strain>
    </source>
</reference>
<dbReference type="InterPro" id="IPR052055">
    <property type="entry name" value="Hepadnavirus_pol/RT"/>
</dbReference>
<proteinExistence type="predicted"/>
<feature type="domain" description="Reverse transcriptase" evidence="2">
    <location>
        <begin position="24"/>
        <end position="211"/>
    </location>
</feature>
<evidence type="ECO:0000313" key="4">
    <source>
        <dbReference type="Proteomes" id="UP000324800"/>
    </source>
</evidence>
<dbReference type="InterPro" id="IPR043502">
    <property type="entry name" value="DNA/RNA_pol_sf"/>
</dbReference>
<feature type="region of interest" description="Disordered" evidence="1">
    <location>
        <begin position="557"/>
        <end position="577"/>
    </location>
</feature>
<dbReference type="Proteomes" id="UP000324800">
    <property type="component" value="Unassembled WGS sequence"/>
</dbReference>
<keyword evidence="3" id="KW-0808">Transferase</keyword>
<dbReference type="EMBL" id="SNRW01004518">
    <property type="protein sequence ID" value="KAA6387097.1"/>
    <property type="molecule type" value="Genomic_DNA"/>
</dbReference>
<dbReference type="PANTHER" id="PTHR33050">
    <property type="entry name" value="REVERSE TRANSCRIPTASE DOMAIN-CONTAINING PROTEIN"/>
    <property type="match status" value="1"/>
</dbReference>